<evidence type="ECO:0000313" key="2">
    <source>
        <dbReference type="EMBL" id="MPC49994.1"/>
    </source>
</evidence>
<dbReference type="Proteomes" id="UP000324222">
    <property type="component" value="Unassembled WGS sequence"/>
</dbReference>
<dbReference type="EMBL" id="VSRR010009223">
    <property type="protein sequence ID" value="MPC49994.1"/>
    <property type="molecule type" value="Genomic_DNA"/>
</dbReference>
<proteinExistence type="predicted"/>
<sequence>MPTDRGAAGAAAASGTPHPAGTLSGKFDAAWSGEEDALTWAAEHTANRHSSTSNVLRTGNIRPSIPCPSGGRVAGGRESRIPAERRDQSCVSRAAGSAGIGGARYTGDAEESGLGNPIAGPRVPYAPPDPLQFFPAGGLQDTTGGYPDHPGLGRWVASWWDSIVGNLSRQDSTCPRRFVASGCAARREARHRLPAGGASALR</sequence>
<feature type="region of interest" description="Disordered" evidence="1">
    <location>
        <begin position="42"/>
        <end position="92"/>
    </location>
</feature>
<comment type="caution">
    <text evidence="2">The sequence shown here is derived from an EMBL/GenBank/DDBJ whole genome shotgun (WGS) entry which is preliminary data.</text>
</comment>
<feature type="compositionally biased region" description="Polar residues" evidence="1">
    <location>
        <begin position="48"/>
        <end position="57"/>
    </location>
</feature>
<keyword evidence="3" id="KW-1185">Reference proteome</keyword>
<evidence type="ECO:0000256" key="1">
    <source>
        <dbReference type="SAM" id="MobiDB-lite"/>
    </source>
</evidence>
<feature type="compositionally biased region" description="Low complexity" evidence="1">
    <location>
        <begin position="1"/>
        <end position="22"/>
    </location>
</feature>
<dbReference type="AlphaFoldDB" id="A0A5B7G0I7"/>
<accession>A0A5B7G0I7</accession>
<feature type="region of interest" description="Disordered" evidence="1">
    <location>
        <begin position="1"/>
        <end position="28"/>
    </location>
</feature>
<organism evidence="2 3">
    <name type="scientific">Portunus trituberculatus</name>
    <name type="common">Swimming crab</name>
    <name type="synonym">Neptunus trituberculatus</name>
    <dbReference type="NCBI Taxonomy" id="210409"/>
    <lineage>
        <taxon>Eukaryota</taxon>
        <taxon>Metazoa</taxon>
        <taxon>Ecdysozoa</taxon>
        <taxon>Arthropoda</taxon>
        <taxon>Crustacea</taxon>
        <taxon>Multicrustacea</taxon>
        <taxon>Malacostraca</taxon>
        <taxon>Eumalacostraca</taxon>
        <taxon>Eucarida</taxon>
        <taxon>Decapoda</taxon>
        <taxon>Pleocyemata</taxon>
        <taxon>Brachyura</taxon>
        <taxon>Eubrachyura</taxon>
        <taxon>Portunoidea</taxon>
        <taxon>Portunidae</taxon>
        <taxon>Portuninae</taxon>
        <taxon>Portunus</taxon>
    </lineage>
</organism>
<name>A0A5B7G0I7_PORTR</name>
<feature type="compositionally biased region" description="Basic and acidic residues" evidence="1">
    <location>
        <begin position="75"/>
        <end position="88"/>
    </location>
</feature>
<reference evidence="2 3" key="1">
    <citation type="submission" date="2019-05" db="EMBL/GenBank/DDBJ databases">
        <title>Another draft genome of Portunus trituberculatus and its Hox gene families provides insights of decapod evolution.</title>
        <authorList>
            <person name="Jeong J.-H."/>
            <person name="Song I."/>
            <person name="Kim S."/>
            <person name="Choi T."/>
            <person name="Kim D."/>
            <person name="Ryu S."/>
            <person name="Kim W."/>
        </authorList>
    </citation>
    <scope>NUCLEOTIDE SEQUENCE [LARGE SCALE GENOMIC DNA]</scope>
    <source>
        <tissue evidence="2">Muscle</tissue>
    </source>
</reference>
<evidence type="ECO:0000313" key="3">
    <source>
        <dbReference type="Proteomes" id="UP000324222"/>
    </source>
</evidence>
<gene>
    <name evidence="2" type="ORF">E2C01_043813</name>
</gene>
<protein>
    <submittedName>
        <fullName evidence="2">Uncharacterized protein</fullName>
    </submittedName>
</protein>